<keyword evidence="4" id="KW-0479">Metal-binding</keyword>
<organism evidence="11">
    <name type="scientific">Eucalyptus grandis</name>
    <name type="common">Flooded gum</name>
    <dbReference type="NCBI Taxonomy" id="71139"/>
    <lineage>
        <taxon>Eukaryota</taxon>
        <taxon>Viridiplantae</taxon>
        <taxon>Streptophyta</taxon>
        <taxon>Embryophyta</taxon>
        <taxon>Tracheophyta</taxon>
        <taxon>Spermatophyta</taxon>
        <taxon>Magnoliopsida</taxon>
        <taxon>eudicotyledons</taxon>
        <taxon>Gunneridae</taxon>
        <taxon>Pentapetalae</taxon>
        <taxon>rosids</taxon>
        <taxon>malvids</taxon>
        <taxon>Myrtales</taxon>
        <taxon>Myrtaceae</taxon>
        <taxon>Myrtoideae</taxon>
        <taxon>Eucalypteae</taxon>
        <taxon>Eucalyptus</taxon>
    </lineage>
</organism>
<dbReference type="Gene3D" id="3.30.40.10">
    <property type="entry name" value="Zinc/RING finger domain, C3HC4 (zinc finger)"/>
    <property type="match status" value="1"/>
</dbReference>
<evidence type="ECO:0000256" key="4">
    <source>
        <dbReference type="ARBA" id="ARBA00022723"/>
    </source>
</evidence>
<dbReference type="GO" id="GO:0016567">
    <property type="term" value="P:protein ubiquitination"/>
    <property type="evidence" value="ECO:0007669"/>
    <property type="project" value="UniProtKB-ARBA"/>
</dbReference>
<accession>A0A059AED9</accession>
<evidence type="ECO:0000259" key="10">
    <source>
        <dbReference type="PROSITE" id="PS50089"/>
    </source>
</evidence>
<evidence type="ECO:0000256" key="8">
    <source>
        <dbReference type="PROSITE-ProRule" id="PRU00175"/>
    </source>
</evidence>
<dbReference type="GO" id="GO:0006511">
    <property type="term" value="P:ubiquitin-dependent protein catabolic process"/>
    <property type="evidence" value="ECO:0000318"/>
    <property type="project" value="GO_Central"/>
</dbReference>
<dbReference type="FunFam" id="3.30.40.10:FF:000127">
    <property type="entry name" value="E3 ubiquitin-protein ligase RNF181"/>
    <property type="match status" value="1"/>
</dbReference>
<dbReference type="STRING" id="71139.A0A059AED9"/>
<dbReference type="Gramene" id="KCW51991">
    <property type="protein sequence ID" value="KCW51991"/>
    <property type="gene ID" value="EUGRSUZ_J01430"/>
</dbReference>
<protein>
    <recommendedName>
        <fullName evidence="2">RING-type E3 ubiquitin transferase</fullName>
        <ecNumber evidence="2">2.3.2.27</ecNumber>
    </recommendedName>
</protein>
<feature type="region of interest" description="Disordered" evidence="9">
    <location>
        <begin position="282"/>
        <end position="304"/>
    </location>
</feature>
<dbReference type="SUPFAM" id="SSF57850">
    <property type="entry name" value="RING/U-box"/>
    <property type="match status" value="1"/>
</dbReference>
<feature type="compositionally biased region" description="Low complexity" evidence="9">
    <location>
        <begin position="64"/>
        <end position="75"/>
    </location>
</feature>
<dbReference type="InterPro" id="IPR013083">
    <property type="entry name" value="Znf_RING/FYVE/PHD"/>
</dbReference>
<evidence type="ECO:0000256" key="5">
    <source>
        <dbReference type="ARBA" id="ARBA00022771"/>
    </source>
</evidence>
<evidence type="ECO:0000313" key="11">
    <source>
        <dbReference type="EMBL" id="KCW51991.1"/>
    </source>
</evidence>
<dbReference type="InterPro" id="IPR051834">
    <property type="entry name" value="RING_finger_E3_ligase"/>
</dbReference>
<evidence type="ECO:0000256" key="7">
    <source>
        <dbReference type="ARBA" id="ARBA00022833"/>
    </source>
</evidence>
<evidence type="ECO:0000256" key="3">
    <source>
        <dbReference type="ARBA" id="ARBA00022679"/>
    </source>
</evidence>
<gene>
    <name evidence="11" type="ORF">EUGRSUZ_J01430</name>
</gene>
<feature type="region of interest" description="Disordered" evidence="9">
    <location>
        <begin position="31"/>
        <end position="107"/>
    </location>
</feature>
<name>A0A059AED9_EUCGR</name>
<keyword evidence="7" id="KW-0862">Zinc</keyword>
<feature type="domain" description="RING-type" evidence="10">
    <location>
        <begin position="231"/>
        <end position="272"/>
    </location>
</feature>
<dbReference type="CDD" id="cd16454">
    <property type="entry name" value="RING-H2_PA-TM-RING"/>
    <property type="match status" value="1"/>
</dbReference>
<reference evidence="11" key="1">
    <citation type="submission" date="2013-07" db="EMBL/GenBank/DDBJ databases">
        <title>The genome of Eucalyptus grandis.</title>
        <authorList>
            <person name="Schmutz J."/>
            <person name="Hayes R."/>
            <person name="Myburg A."/>
            <person name="Tuskan G."/>
            <person name="Grattapaglia D."/>
            <person name="Rokhsar D.S."/>
        </authorList>
    </citation>
    <scope>NUCLEOTIDE SEQUENCE</scope>
    <source>
        <tissue evidence="11">Leaf extractions</tissue>
    </source>
</reference>
<dbReference type="OrthoDB" id="8062037at2759"/>
<feature type="compositionally biased region" description="Basic and acidic residues" evidence="9">
    <location>
        <begin position="53"/>
        <end position="63"/>
    </location>
</feature>
<evidence type="ECO:0000256" key="1">
    <source>
        <dbReference type="ARBA" id="ARBA00000900"/>
    </source>
</evidence>
<dbReference type="GO" id="GO:0061630">
    <property type="term" value="F:ubiquitin protein ligase activity"/>
    <property type="evidence" value="ECO:0000318"/>
    <property type="project" value="GO_Central"/>
</dbReference>
<dbReference type="KEGG" id="egr:104422059"/>
<dbReference type="PANTHER" id="PTHR45931:SF3">
    <property type="entry name" value="RING ZINC FINGER-CONTAINING PROTEIN"/>
    <property type="match status" value="1"/>
</dbReference>
<dbReference type="SMART" id="SM00184">
    <property type="entry name" value="RING"/>
    <property type="match status" value="1"/>
</dbReference>
<dbReference type="EC" id="2.3.2.27" evidence="2"/>
<dbReference type="InParanoid" id="A0A059AED9"/>
<evidence type="ECO:0000256" key="9">
    <source>
        <dbReference type="SAM" id="MobiDB-lite"/>
    </source>
</evidence>
<dbReference type="EMBL" id="KK198762">
    <property type="protein sequence ID" value="KCW51991.1"/>
    <property type="molecule type" value="Genomic_DNA"/>
</dbReference>
<feature type="compositionally biased region" description="Basic and acidic residues" evidence="9">
    <location>
        <begin position="31"/>
        <end position="44"/>
    </location>
</feature>
<dbReference type="GO" id="GO:0008270">
    <property type="term" value="F:zinc ion binding"/>
    <property type="evidence" value="ECO:0007669"/>
    <property type="project" value="UniProtKB-KW"/>
</dbReference>
<evidence type="ECO:0000256" key="6">
    <source>
        <dbReference type="ARBA" id="ARBA00022786"/>
    </source>
</evidence>
<keyword evidence="6" id="KW-0833">Ubl conjugation pathway</keyword>
<dbReference type="AlphaFoldDB" id="A0A059AED9"/>
<keyword evidence="3" id="KW-0808">Transferase</keyword>
<comment type="catalytic activity">
    <reaction evidence="1">
        <text>S-ubiquitinyl-[E2 ubiquitin-conjugating enzyme]-L-cysteine + [acceptor protein]-L-lysine = [E2 ubiquitin-conjugating enzyme]-L-cysteine + N(6)-ubiquitinyl-[acceptor protein]-L-lysine.</text>
        <dbReference type="EC" id="2.3.2.27"/>
    </reaction>
</comment>
<dbReference type="PANTHER" id="PTHR45931">
    <property type="entry name" value="SI:CH211-59O9.10"/>
    <property type="match status" value="1"/>
</dbReference>
<dbReference type="PROSITE" id="PS50089">
    <property type="entry name" value="ZF_RING_2"/>
    <property type="match status" value="1"/>
</dbReference>
<evidence type="ECO:0000256" key="2">
    <source>
        <dbReference type="ARBA" id="ARBA00012483"/>
    </source>
</evidence>
<keyword evidence="5 8" id="KW-0863">Zinc-finger</keyword>
<dbReference type="eggNOG" id="KOG0800">
    <property type="taxonomic scope" value="Eukaryota"/>
</dbReference>
<dbReference type="Pfam" id="PF13639">
    <property type="entry name" value="zf-RING_2"/>
    <property type="match status" value="1"/>
</dbReference>
<proteinExistence type="predicted"/>
<dbReference type="InterPro" id="IPR001841">
    <property type="entry name" value="Znf_RING"/>
</dbReference>
<sequence length="304" mass="32558">MSSSESEIQGFDVLSDLDLDLDLDLDDHLGVVDAPRHSDQDHALDVTSDLSDDEGRPGFDRPEGPSAPSPSSRGADSTGGGVEAIGIDLGSDWGSGSEPSDSVSSDSLLDVREEFDWEETVGGAIGGIEQATASSEQGLRDPDREFSFSFYSEGSGVNPNWDSDPVFVIRGDRVDPDERFAAAAAAAAARRIRRNEIIRRGDSPAASTRVVEGLPLITVSEEGLGDGDGVCAVCKDKFVQGEKLRVLPCVHRYHQDCILPWLSMRNTCPVCRFELPRDDSRPGIQRTVRDGAMSGGGLHSDTPI</sequence>